<protein>
    <recommendedName>
        <fullName evidence="2">PepSY domain-containing protein</fullName>
    </recommendedName>
</protein>
<comment type="caution">
    <text evidence="3">The sequence shown here is derived from an EMBL/GenBank/DDBJ whole genome shotgun (WGS) entry which is preliminary data.</text>
</comment>
<gene>
    <name evidence="3" type="ORF">BTO08_21070</name>
</gene>
<evidence type="ECO:0000313" key="3">
    <source>
        <dbReference type="EMBL" id="PQJ62714.1"/>
    </source>
</evidence>
<dbReference type="Proteomes" id="UP000238730">
    <property type="component" value="Unassembled WGS sequence"/>
</dbReference>
<dbReference type="EMBL" id="MSCJ01000003">
    <property type="protein sequence ID" value="PQJ62714.1"/>
    <property type="molecule type" value="Genomic_DNA"/>
</dbReference>
<organism evidence="3 4">
    <name type="scientific">Photobacterium angustum</name>
    <dbReference type="NCBI Taxonomy" id="661"/>
    <lineage>
        <taxon>Bacteria</taxon>
        <taxon>Pseudomonadati</taxon>
        <taxon>Pseudomonadota</taxon>
        <taxon>Gammaproteobacteria</taxon>
        <taxon>Vibrionales</taxon>
        <taxon>Vibrionaceae</taxon>
        <taxon>Photobacterium</taxon>
    </lineage>
</organism>
<dbReference type="RefSeq" id="WP_105062494.1">
    <property type="nucleotide sequence ID" value="NZ_MSCJ01000003.1"/>
</dbReference>
<proteinExistence type="predicted"/>
<evidence type="ECO:0000256" key="1">
    <source>
        <dbReference type="SAM" id="SignalP"/>
    </source>
</evidence>
<dbReference type="InterPro" id="IPR025711">
    <property type="entry name" value="PepSY"/>
</dbReference>
<feature type="chain" id="PRO_5015515991" description="PepSY domain-containing protein" evidence="1">
    <location>
        <begin position="24"/>
        <end position="91"/>
    </location>
</feature>
<reference evidence="3 4" key="1">
    <citation type="submission" date="2016-12" db="EMBL/GenBank/DDBJ databases">
        <title>Diversity of luminous bacteria.</title>
        <authorList>
            <person name="Yoshizawa S."/>
            <person name="Kogure K."/>
        </authorList>
    </citation>
    <scope>NUCLEOTIDE SEQUENCE [LARGE SCALE GENOMIC DNA]</scope>
    <source>
        <strain evidence="3 4">LC1-200</strain>
    </source>
</reference>
<sequence>MKFKLFVLSVSTMGLFFMSTAHADPIEKPSDVISIPKAMKILEKGGYYDFRKIKVVREYNEIEVDALNKDGHRVEIEMDLYTGDIMQEQLD</sequence>
<evidence type="ECO:0000259" key="2">
    <source>
        <dbReference type="Pfam" id="PF13670"/>
    </source>
</evidence>
<accession>A0A2S7VKN3</accession>
<keyword evidence="1" id="KW-0732">Signal</keyword>
<dbReference type="Pfam" id="PF13670">
    <property type="entry name" value="PepSY_2"/>
    <property type="match status" value="1"/>
</dbReference>
<feature type="signal peptide" evidence="1">
    <location>
        <begin position="1"/>
        <end position="23"/>
    </location>
</feature>
<dbReference type="AlphaFoldDB" id="A0A2S7VKN3"/>
<name>A0A2S7VKN3_PHOAN</name>
<evidence type="ECO:0000313" key="4">
    <source>
        <dbReference type="Proteomes" id="UP000238730"/>
    </source>
</evidence>
<dbReference type="OrthoDB" id="5825281at2"/>
<feature type="domain" description="PepSY" evidence="2">
    <location>
        <begin position="19"/>
        <end position="88"/>
    </location>
</feature>